<organism evidence="2 3">
    <name type="scientific">Stylosanthes scabra</name>
    <dbReference type="NCBI Taxonomy" id="79078"/>
    <lineage>
        <taxon>Eukaryota</taxon>
        <taxon>Viridiplantae</taxon>
        <taxon>Streptophyta</taxon>
        <taxon>Embryophyta</taxon>
        <taxon>Tracheophyta</taxon>
        <taxon>Spermatophyta</taxon>
        <taxon>Magnoliopsida</taxon>
        <taxon>eudicotyledons</taxon>
        <taxon>Gunneridae</taxon>
        <taxon>Pentapetalae</taxon>
        <taxon>rosids</taxon>
        <taxon>fabids</taxon>
        <taxon>Fabales</taxon>
        <taxon>Fabaceae</taxon>
        <taxon>Papilionoideae</taxon>
        <taxon>50 kb inversion clade</taxon>
        <taxon>dalbergioids sensu lato</taxon>
        <taxon>Dalbergieae</taxon>
        <taxon>Pterocarpus clade</taxon>
        <taxon>Stylosanthes</taxon>
    </lineage>
</organism>
<comment type="caution">
    <text evidence="2">The sequence shown here is derived from an EMBL/GenBank/DDBJ whole genome shotgun (WGS) entry which is preliminary data.</text>
</comment>
<feature type="compositionally biased region" description="Basic and acidic residues" evidence="1">
    <location>
        <begin position="166"/>
        <end position="183"/>
    </location>
</feature>
<sequence length="198" mass="22182">MVIQHEKQLQITTSLEDLKSLLLLSTIVDLGLDEDVVPPLHRRVVAVAGVSPLNSAHIKAEAVTPWMFVMANTVSHQVTHDFLVGHDFMTNRQQGIAPPLLLTTRGVHGSDPNQTKPIKSGLDWFGQDDKQKRMFVPSIMRIFSLSEKRGSPTEERKLMQQGFKAQRVDTEPERTDDDTRRADGNSMACGLWLDGGEW</sequence>
<evidence type="ECO:0000313" key="2">
    <source>
        <dbReference type="EMBL" id="MED6124821.1"/>
    </source>
</evidence>
<name>A0ABU6RL85_9FABA</name>
<evidence type="ECO:0000256" key="1">
    <source>
        <dbReference type="SAM" id="MobiDB-lite"/>
    </source>
</evidence>
<dbReference type="Proteomes" id="UP001341840">
    <property type="component" value="Unassembled WGS sequence"/>
</dbReference>
<proteinExistence type="predicted"/>
<protein>
    <submittedName>
        <fullName evidence="2">Uncharacterized protein</fullName>
    </submittedName>
</protein>
<reference evidence="2 3" key="1">
    <citation type="journal article" date="2023" name="Plants (Basel)">
        <title>Bridging the Gap: Combining Genomics and Transcriptomics Approaches to Understand Stylosanthes scabra, an Orphan Legume from the Brazilian Caatinga.</title>
        <authorList>
            <person name="Ferreira-Neto J.R.C."/>
            <person name="da Silva M.D."/>
            <person name="Binneck E."/>
            <person name="de Melo N.F."/>
            <person name="da Silva R.H."/>
            <person name="de Melo A.L.T.M."/>
            <person name="Pandolfi V."/>
            <person name="Bustamante F.O."/>
            <person name="Brasileiro-Vidal A.C."/>
            <person name="Benko-Iseppon A.M."/>
        </authorList>
    </citation>
    <scope>NUCLEOTIDE SEQUENCE [LARGE SCALE GENOMIC DNA]</scope>
    <source>
        <tissue evidence="2">Leaves</tissue>
    </source>
</reference>
<keyword evidence="3" id="KW-1185">Reference proteome</keyword>
<feature type="compositionally biased region" description="Basic and acidic residues" evidence="1">
    <location>
        <begin position="147"/>
        <end position="158"/>
    </location>
</feature>
<evidence type="ECO:0000313" key="3">
    <source>
        <dbReference type="Proteomes" id="UP001341840"/>
    </source>
</evidence>
<dbReference type="EMBL" id="JASCZI010030790">
    <property type="protein sequence ID" value="MED6124821.1"/>
    <property type="molecule type" value="Genomic_DNA"/>
</dbReference>
<accession>A0ABU6RL85</accession>
<gene>
    <name evidence="2" type="ORF">PIB30_062530</name>
</gene>
<feature type="region of interest" description="Disordered" evidence="1">
    <location>
        <begin position="147"/>
        <end position="186"/>
    </location>
</feature>